<name>A0A7W7LZR4_9ACTN</name>
<dbReference type="EMBL" id="JACHJI010000005">
    <property type="protein sequence ID" value="MBB4899469.1"/>
    <property type="molecule type" value="Genomic_DNA"/>
</dbReference>
<organism evidence="1 2">
    <name type="scientific">Streptomyces griseomycini</name>
    <dbReference type="NCBI Taxonomy" id="66895"/>
    <lineage>
        <taxon>Bacteria</taxon>
        <taxon>Bacillati</taxon>
        <taxon>Actinomycetota</taxon>
        <taxon>Actinomycetes</taxon>
        <taxon>Kitasatosporales</taxon>
        <taxon>Streptomycetaceae</taxon>
        <taxon>Streptomyces</taxon>
    </lineage>
</organism>
<dbReference type="RefSeq" id="WP_221499867.1">
    <property type="nucleotide sequence ID" value="NZ_BMTK01000038.1"/>
</dbReference>
<protein>
    <recommendedName>
        <fullName evidence="3">Integrase</fullName>
    </recommendedName>
</protein>
<evidence type="ECO:0008006" key="3">
    <source>
        <dbReference type="Google" id="ProtNLM"/>
    </source>
</evidence>
<evidence type="ECO:0000313" key="2">
    <source>
        <dbReference type="Proteomes" id="UP000579523"/>
    </source>
</evidence>
<comment type="caution">
    <text evidence="1">The sequence shown here is derived from an EMBL/GenBank/DDBJ whole genome shotgun (WGS) entry which is preliminary data.</text>
</comment>
<proteinExistence type="predicted"/>
<sequence length="195" mass="22488">MTTTDLSEGSARLVLLNGVTLLHPEDAVFDAMLEGWTRQQRGGRRLQAKTISDRLRVVRQFNDFAGAYPWSWSAAAMDEWTTYLIAELHRAESTIRGYQTAIRQFCDYITSPHYQWPQECERRFGTHPVQICHEWNTAAHLVDYEGRAGRRPMTREEIQLFLDYADDQVDRAIRLGRKGALAAYRDATAFKVIYG</sequence>
<dbReference type="AlphaFoldDB" id="A0A7W7LZR4"/>
<gene>
    <name evidence="1" type="ORF">FHS37_003529</name>
</gene>
<dbReference type="Proteomes" id="UP000579523">
    <property type="component" value="Unassembled WGS sequence"/>
</dbReference>
<evidence type="ECO:0000313" key="1">
    <source>
        <dbReference type="EMBL" id="MBB4899469.1"/>
    </source>
</evidence>
<reference evidence="1 2" key="1">
    <citation type="submission" date="2020-08" db="EMBL/GenBank/DDBJ databases">
        <title>Genomic Encyclopedia of Type Strains, Phase III (KMG-III): the genomes of soil and plant-associated and newly described type strains.</title>
        <authorList>
            <person name="Whitman W."/>
        </authorList>
    </citation>
    <scope>NUCLEOTIDE SEQUENCE [LARGE SCALE GENOMIC DNA]</scope>
    <source>
        <strain evidence="1 2">CECT 3273</strain>
    </source>
</reference>
<accession>A0A7W7LZR4</accession>
<keyword evidence="2" id="KW-1185">Reference proteome</keyword>